<feature type="domain" description="LTD" evidence="3">
    <location>
        <begin position="16"/>
        <end position="132"/>
    </location>
</feature>
<keyword evidence="4" id="KW-0255">Endonuclease</keyword>
<dbReference type="AlphaFoldDB" id="A0AAW7XDE1"/>
<comment type="caution">
    <text evidence="4">The sequence shown here is derived from an EMBL/GenBank/DDBJ whole genome shotgun (WGS) entry which is preliminary data.</text>
</comment>
<evidence type="ECO:0000259" key="3">
    <source>
        <dbReference type="PROSITE" id="PS51841"/>
    </source>
</evidence>
<keyword evidence="4" id="KW-0378">Hydrolase</keyword>
<dbReference type="InterPro" id="IPR036691">
    <property type="entry name" value="Endo/exonu/phosph_ase_sf"/>
</dbReference>
<accession>A0AAW7XDE1</accession>
<dbReference type="CDD" id="cd04486">
    <property type="entry name" value="YhcR_OBF_like"/>
    <property type="match status" value="1"/>
</dbReference>
<dbReference type="Pfam" id="PF03372">
    <property type="entry name" value="Exo_endo_phos"/>
    <property type="match status" value="1"/>
</dbReference>
<dbReference type="Proteomes" id="UP001169862">
    <property type="component" value="Unassembled WGS sequence"/>
</dbReference>
<feature type="signal peptide" evidence="1">
    <location>
        <begin position="1"/>
        <end position="20"/>
    </location>
</feature>
<keyword evidence="4" id="KW-0540">Nuclease</keyword>
<dbReference type="PROSITE" id="PS50093">
    <property type="entry name" value="PKD"/>
    <property type="match status" value="1"/>
</dbReference>
<dbReference type="InterPro" id="IPR035986">
    <property type="entry name" value="PKD_dom_sf"/>
</dbReference>
<dbReference type="InterPro" id="IPR001322">
    <property type="entry name" value="Lamin_tail_dom"/>
</dbReference>
<dbReference type="EMBL" id="JAUOPG010000001">
    <property type="protein sequence ID" value="MDO6452263.1"/>
    <property type="molecule type" value="Genomic_DNA"/>
</dbReference>
<feature type="domain" description="PKD" evidence="2">
    <location>
        <begin position="806"/>
        <end position="872"/>
    </location>
</feature>
<dbReference type="Pfam" id="PF18911">
    <property type="entry name" value="PKD_4"/>
    <property type="match status" value="1"/>
</dbReference>
<organism evidence="4 5">
    <name type="scientific">Neptunomonas phycophila</name>
    <dbReference type="NCBI Taxonomy" id="1572645"/>
    <lineage>
        <taxon>Bacteria</taxon>
        <taxon>Pseudomonadati</taxon>
        <taxon>Pseudomonadota</taxon>
        <taxon>Gammaproteobacteria</taxon>
        <taxon>Oceanospirillales</taxon>
        <taxon>Oceanospirillaceae</taxon>
        <taxon>Neptunomonas</taxon>
    </lineage>
</organism>
<dbReference type="GO" id="GO:0004519">
    <property type="term" value="F:endonuclease activity"/>
    <property type="evidence" value="ECO:0007669"/>
    <property type="project" value="UniProtKB-KW"/>
</dbReference>
<dbReference type="InterPro" id="IPR036415">
    <property type="entry name" value="Lamin_tail_dom_sf"/>
</dbReference>
<reference evidence="4" key="1">
    <citation type="submission" date="2023-07" db="EMBL/GenBank/DDBJ databases">
        <title>Genome content predicts the carbon catabolic preferences of heterotrophic bacteria.</title>
        <authorList>
            <person name="Gralka M."/>
        </authorList>
    </citation>
    <scope>NUCLEOTIDE SEQUENCE</scope>
    <source>
        <strain evidence="4">I2M16</strain>
    </source>
</reference>
<dbReference type="SUPFAM" id="SSF49299">
    <property type="entry name" value="PKD domain"/>
    <property type="match status" value="1"/>
</dbReference>
<dbReference type="PROSITE" id="PS51841">
    <property type="entry name" value="LTD"/>
    <property type="match status" value="1"/>
</dbReference>
<dbReference type="CDD" id="cd00146">
    <property type="entry name" value="PKD"/>
    <property type="match status" value="1"/>
</dbReference>
<dbReference type="SUPFAM" id="SSF56219">
    <property type="entry name" value="DNase I-like"/>
    <property type="match status" value="1"/>
</dbReference>
<dbReference type="InterPro" id="IPR047971">
    <property type="entry name" value="ExeM-like"/>
</dbReference>
<evidence type="ECO:0000313" key="4">
    <source>
        <dbReference type="EMBL" id="MDO6452263.1"/>
    </source>
</evidence>
<dbReference type="Gene3D" id="2.60.40.10">
    <property type="entry name" value="Immunoglobulins"/>
    <property type="match status" value="1"/>
</dbReference>
<dbReference type="CDD" id="cd10283">
    <property type="entry name" value="MnuA_DNase1-like"/>
    <property type="match status" value="1"/>
</dbReference>
<dbReference type="PANTHER" id="PTHR42834">
    <property type="entry name" value="ENDONUCLEASE/EXONUCLEASE/PHOSPHATASE FAMILY PROTEIN (AFU_ORTHOLOGUE AFUA_3G09210)"/>
    <property type="match status" value="1"/>
</dbReference>
<dbReference type="InterPro" id="IPR022409">
    <property type="entry name" value="PKD/Chitinase_dom"/>
</dbReference>
<evidence type="ECO:0000313" key="5">
    <source>
        <dbReference type="Proteomes" id="UP001169862"/>
    </source>
</evidence>
<gene>
    <name evidence="4" type="ORF">Q4490_01685</name>
</gene>
<sequence length="889" mass="96212">MKLRMLPAIIASIISSSVSANVFISEYIEGSGNNKAIELYNNSGQAQHLDGYALKFYFNGSTSAGTTIDLSGHTIEPNSTFVISHADAVFAGMPYINLTNSASWFNGDDAIILENGEQVIDSIGQLGVDPGSQWSDGVASTQNNTLRRADGIQAGDTVADDAFYPSVEWDEYEQDNSDHLGQFGTDDTVGEPDTGDSSLVCGVEATPIHTIQGSSDVSALVDHPVQIEAIVTFLAPDLGGFFVQMADNEVDANASTSEGLFIYSANATTDVDVAVGDRVRLHGTVGEYYNKTQLTNVQAFEVCATDQILPSPALVSLPVSSSDEWEQWEGMQLAFEQSLVVNETYNLARYGMLTLGSKRAFIPTQVATPGNDAVAMSLANDLDQILIDDASNTQNPAHVVYPSPGLAADNTVRVGDSVSGLIGVLDYSYNEWKVMPAVEPVFEPTNPRTEYPELLHQGNVTVASFNVLNYFNGDGLTGENADSGFPTARGASTVEEFIKQQAKIVSAISRIDADIVGLMEIENDGYGEQSAIASLVAALNAHMGEGTYAFVSPGRELLGDDDIAVGLIYKPARVSLSGPAIVLDEANSPLDDSGTVLFDTTKNRPVLTQQFGVLPDEGSLVVAVNHFKSKGSDCEALNDPDLGDGQGNCNLTRTRAAKALGEWLNNTYGEEQGSLIIGDLNSYTKEDPITALAEFGYNNLADTLNIQDFYTYVYDGETGQLDHALANAALQSFAVNMTAWHINTDEPRALDYNEEYKTSDQVSDYYSADPYRSSDHDPVIVELALSTLNTAPEADFTFKANRNGRVNFKAWAQDEDGKVVSYRWDLGNGQTAKGRRAHVNYRVAGDYDVTLTVVDDQGATRQVTKTVHVESPRQTHFWSWLSYLFSKWF</sequence>
<dbReference type="Gene3D" id="3.60.10.10">
    <property type="entry name" value="Endonuclease/exonuclease/phosphatase"/>
    <property type="match status" value="1"/>
</dbReference>
<dbReference type="InterPro" id="IPR013783">
    <property type="entry name" value="Ig-like_fold"/>
</dbReference>
<dbReference type="RefSeq" id="WP_303548247.1">
    <property type="nucleotide sequence ID" value="NZ_JAUOPG010000001.1"/>
</dbReference>
<dbReference type="SMART" id="SM00089">
    <property type="entry name" value="PKD"/>
    <property type="match status" value="1"/>
</dbReference>
<dbReference type="PANTHER" id="PTHR42834:SF1">
    <property type="entry name" value="ENDONUCLEASE_EXONUCLEASE_PHOSPHATASE FAMILY PROTEIN (AFU_ORTHOLOGUE AFUA_3G09210)"/>
    <property type="match status" value="1"/>
</dbReference>
<evidence type="ECO:0000256" key="1">
    <source>
        <dbReference type="SAM" id="SignalP"/>
    </source>
</evidence>
<dbReference type="NCBIfam" id="NF033681">
    <property type="entry name" value="ExeM_NucH_DNase"/>
    <property type="match status" value="1"/>
</dbReference>
<protein>
    <submittedName>
        <fullName evidence="4">ExeM/NucH family extracellular endonuclease</fullName>
    </submittedName>
</protein>
<proteinExistence type="predicted"/>
<evidence type="ECO:0000259" key="2">
    <source>
        <dbReference type="PROSITE" id="PS50093"/>
    </source>
</evidence>
<dbReference type="Gene3D" id="2.60.40.1260">
    <property type="entry name" value="Lamin Tail domain"/>
    <property type="match status" value="1"/>
</dbReference>
<keyword evidence="1" id="KW-0732">Signal</keyword>
<dbReference type="SUPFAM" id="SSF74853">
    <property type="entry name" value="Lamin A/C globular tail domain"/>
    <property type="match status" value="1"/>
</dbReference>
<name>A0AAW7XDE1_9GAMM</name>
<dbReference type="InterPro" id="IPR000601">
    <property type="entry name" value="PKD_dom"/>
</dbReference>
<dbReference type="InterPro" id="IPR005135">
    <property type="entry name" value="Endo/exonuclease/phosphatase"/>
</dbReference>
<dbReference type="Pfam" id="PF00932">
    <property type="entry name" value="LTD"/>
    <property type="match status" value="1"/>
</dbReference>
<feature type="chain" id="PRO_5043577764" evidence="1">
    <location>
        <begin position="21"/>
        <end position="889"/>
    </location>
</feature>